<dbReference type="VEuPathDB" id="PlasmoDB:PVP01_0735300"/>
<keyword evidence="2" id="KW-0812">Transmembrane</keyword>
<accession>A0A1G4E6E8</accession>
<dbReference type="Pfam" id="PF05795">
    <property type="entry name" value="Plasmodium_Vir"/>
    <property type="match status" value="3"/>
</dbReference>
<dbReference type="AlphaFoldDB" id="A0A1G4E6E8"/>
<feature type="transmembrane region" description="Helical" evidence="2">
    <location>
        <begin position="525"/>
        <end position="549"/>
    </location>
</feature>
<gene>
    <name evidence="3" type="ORF">PVT01_000041100</name>
</gene>
<evidence type="ECO:0000256" key="1">
    <source>
        <dbReference type="SAM" id="MobiDB-lite"/>
    </source>
</evidence>
<keyword evidence="2" id="KW-1133">Transmembrane helix</keyword>
<organism evidence="3 4">
    <name type="scientific">Plasmodium vivax</name>
    <name type="common">malaria parasite P. vivax</name>
    <dbReference type="NCBI Taxonomy" id="5855"/>
    <lineage>
        <taxon>Eukaryota</taxon>
        <taxon>Sar</taxon>
        <taxon>Alveolata</taxon>
        <taxon>Apicomplexa</taxon>
        <taxon>Aconoidasida</taxon>
        <taxon>Haemosporida</taxon>
        <taxon>Plasmodiidae</taxon>
        <taxon>Plasmodium</taxon>
        <taxon>Plasmodium (Plasmodium)</taxon>
    </lineage>
</organism>
<name>A0A1G4E6E8_PLAVI</name>
<keyword evidence="2" id="KW-0472">Membrane</keyword>
<reference evidence="3 4" key="1">
    <citation type="submission" date="2016-07" db="EMBL/GenBank/DDBJ databases">
        <authorList>
            <consortium name="Pathogen Informatics"/>
        </authorList>
    </citation>
    <scope>NUCLEOTIDE SEQUENCE [LARGE SCALE GENOMIC DNA]</scope>
</reference>
<dbReference type="InterPro" id="IPR008780">
    <property type="entry name" value="Plasmodium_Vir"/>
</dbReference>
<evidence type="ECO:0000313" key="3">
    <source>
        <dbReference type="EMBL" id="SCA59754.1"/>
    </source>
</evidence>
<dbReference type="VEuPathDB" id="PlasmoDB:PVPAM_070043100"/>
<feature type="compositionally biased region" description="Basic and acidic residues" evidence="1">
    <location>
        <begin position="574"/>
        <end position="587"/>
    </location>
</feature>
<sequence length="603" mass="72685">MASAVAGKTDEPEYNVFYDLKTYNDNEKEVEEVEDPNDIASQCETIQNIEQGSKEEIKNICKQLMKYFLYWFKYKNDKNKTNKIDNYIEYFNYLLNDKLRTYIKDKSNRLNVYEEFKKIIAGETNLSNLKDKIYYIKEEYYEKMKTLHELYEKFYKIKSIKDNETEEQNKCENYVKTCVTEYNKFKDTCYVQEDKDTGEEEYNKFCSALREFYGLYKIYKYSHKPCKKVNLPELPEIKKPKDATEENESKKFNECSTKTLNYAVDNNEEDYEKDILKNFEAYKYYTNFNIEKYSSEGNEYCSEIESSTDDKCKNYLLCTKIEKNFKRLYRMNGDEGNKERCLYFTYWLYDQISKTFSNNSNYIVDIRDVSNLFGVIYKINRKFEENKKCYVDYRINTKVGELKEMKHMHDYFMVFKSLKTHLPCKIKNKQTCCDYVEHINRLYKKYIGNCCTCYFRSKECHNNCDDYFKCDQDYNPYKLYEEFECDKLENNKKVFEKVGTPTAIDYYFIHLRSLRPQCNSIFCDLFYVAVLSAFSVLGLFLVFFIFYKFTPLGSRSKKREINKKRIQNVIHEEEVRQRAPRGSNDRKKNPKPQRIRLAYQTAG</sequence>
<dbReference type="EMBL" id="FLYH01000074">
    <property type="protein sequence ID" value="SCA59754.1"/>
    <property type="molecule type" value="Genomic_DNA"/>
</dbReference>
<dbReference type="VEuPathDB" id="PlasmoDB:PVX_086895"/>
<proteinExistence type="predicted"/>
<feature type="region of interest" description="Disordered" evidence="1">
    <location>
        <begin position="574"/>
        <end position="603"/>
    </location>
</feature>
<evidence type="ECO:0000313" key="4">
    <source>
        <dbReference type="Proteomes" id="UP000196402"/>
    </source>
</evidence>
<dbReference type="VEuPathDB" id="PlasmoDB:PVW1_070042400"/>
<evidence type="ECO:0000256" key="2">
    <source>
        <dbReference type="SAM" id="Phobius"/>
    </source>
</evidence>
<dbReference type="Proteomes" id="UP000196402">
    <property type="component" value="Unassembled WGS sequence"/>
</dbReference>
<protein>
    <submittedName>
        <fullName evidence="3">VIR protein</fullName>
    </submittedName>
</protein>